<feature type="transmembrane region" description="Helical" evidence="1">
    <location>
        <begin position="90"/>
        <end position="115"/>
    </location>
</feature>
<dbReference type="Proteomes" id="UP000028837">
    <property type="component" value="Unassembled WGS sequence"/>
</dbReference>
<dbReference type="EMBL" id="AHZU02000708">
    <property type="protein sequence ID" value="KFG41190.1"/>
    <property type="molecule type" value="Genomic_DNA"/>
</dbReference>
<evidence type="ECO:0000313" key="2">
    <source>
        <dbReference type="EMBL" id="KFG41190.1"/>
    </source>
</evidence>
<dbReference type="OrthoDB" id="10456621at2759"/>
<reference evidence="2 3" key="1">
    <citation type="submission" date="2014-02" db="EMBL/GenBank/DDBJ databases">
        <authorList>
            <person name="Sibley D."/>
            <person name="Venepally P."/>
            <person name="Karamycheva S."/>
            <person name="Hadjithomas M."/>
            <person name="Khan A."/>
            <person name="Brunk B."/>
            <person name="Roos D."/>
            <person name="Caler E."/>
            <person name="Lorenzi H."/>
        </authorList>
    </citation>
    <scope>NUCLEOTIDE SEQUENCE [LARGE SCALE GENOMIC DNA]</scope>
    <source>
        <strain evidence="2 3">GAB2-2007-GAL-DOM2</strain>
    </source>
</reference>
<proteinExistence type="predicted"/>
<protein>
    <submittedName>
        <fullName evidence="2">Putative transmembrane protein</fullName>
    </submittedName>
</protein>
<evidence type="ECO:0000313" key="3">
    <source>
        <dbReference type="Proteomes" id="UP000028837"/>
    </source>
</evidence>
<keyword evidence="1 2" id="KW-0812">Transmembrane</keyword>
<organism evidence="2 3">
    <name type="scientific">Toxoplasma gondii GAB2-2007-GAL-DOM2</name>
    <dbReference type="NCBI Taxonomy" id="1130820"/>
    <lineage>
        <taxon>Eukaryota</taxon>
        <taxon>Sar</taxon>
        <taxon>Alveolata</taxon>
        <taxon>Apicomplexa</taxon>
        <taxon>Conoidasida</taxon>
        <taxon>Coccidia</taxon>
        <taxon>Eucoccidiorida</taxon>
        <taxon>Eimeriorina</taxon>
        <taxon>Sarcocystidae</taxon>
        <taxon>Toxoplasma</taxon>
    </lineage>
</organism>
<sequence length="154" mass="17408">MHRSGYRPKLRTAVNDISEPQCHFQPHQPDPWHHPLHKSVDGSSNTPIPLAASLAALVRYRRLTASLSDSHNMEGSQALGKPNLRRKLPLLAVSMFLVGMGLETAMCLSGFYSVYTVNEAKRKAEEEVREEEFWQRVRDRRAARQAAVTISSEE</sequence>
<comment type="caution">
    <text evidence="2">The sequence shown here is derived from an EMBL/GenBank/DDBJ whole genome shotgun (WGS) entry which is preliminary data.</text>
</comment>
<keyword evidence="1" id="KW-0472">Membrane</keyword>
<accession>A0A086K9X2</accession>
<evidence type="ECO:0000256" key="1">
    <source>
        <dbReference type="SAM" id="Phobius"/>
    </source>
</evidence>
<name>A0A086K9X2_TOXGO</name>
<keyword evidence="1" id="KW-1133">Transmembrane helix</keyword>
<dbReference type="VEuPathDB" id="ToxoDB:TGDOM2_201110"/>
<gene>
    <name evidence="2" type="ORF">TGDOM2_201110</name>
</gene>
<dbReference type="AlphaFoldDB" id="A0A086K9X2"/>